<evidence type="ECO:0000259" key="4">
    <source>
        <dbReference type="PROSITE" id="PS51186"/>
    </source>
</evidence>
<name>A0ABY6PW70_9ACTN</name>
<keyword evidence="1" id="KW-0808">Transferase</keyword>
<dbReference type="EMBL" id="CP098740">
    <property type="protein sequence ID" value="UZK56056.1"/>
    <property type="molecule type" value="Genomic_DNA"/>
</dbReference>
<proteinExistence type="inferred from homology"/>
<dbReference type="Pfam" id="PF13302">
    <property type="entry name" value="Acetyltransf_3"/>
    <property type="match status" value="1"/>
</dbReference>
<sequence>MIDDAHPLHAGIRLRPVRLSDAASRAEALTRSRAYMRPWEPVRPESFYTEEGQRERLAGLLAEREAGRVMPWVLSDAEDRVVGGFNLNAIVLGSFHSAVLGYWVDVECAGRGLATAAVRRICELARDELRLHRIEAGTVLHNTASQRVLAKCGFEEFAVAPRYMHIDGEWRDHRLFQRILHDGPATGIV</sequence>
<dbReference type="InterPro" id="IPR051531">
    <property type="entry name" value="N-acetyltransferase"/>
</dbReference>
<feature type="domain" description="N-acetyltransferase" evidence="4">
    <location>
        <begin position="12"/>
        <end position="177"/>
    </location>
</feature>
<dbReference type="PROSITE" id="PS51186">
    <property type="entry name" value="GNAT"/>
    <property type="match status" value="1"/>
</dbReference>
<accession>A0ABY6PW70</accession>
<dbReference type="PANTHER" id="PTHR43792:SF8">
    <property type="entry name" value="[RIBOSOMAL PROTEIN US5]-ALANINE N-ACETYLTRANSFERASE"/>
    <property type="match status" value="1"/>
</dbReference>
<keyword evidence="6" id="KW-1185">Reference proteome</keyword>
<dbReference type="InterPro" id="IPR016181">
    <property type="entry name" value="Acyl_CoA_acyltransferase"/>
</dbReference>
<dbReference type="Gene3D" id="3.40.630.30">
    <property type="match status" value="1"/>
</dbReference>
<evidence type="ECO:0000256" key="2">
    <source>
        <dbReference type="ARBA" id="ARBA00023315"/>
    </source>
</evidence>
<gene>
    <name evidence="5" type="ORF">NEH16_19840</name>
</gene>
<comment type="similarity">
    <text evidence="3">Belongs to the acetyltransferase family. RimJ subfamily.</text>
</comment>
<dbReference type="PANTHER" id="PTHR43792">
    <property type="entry name" value="GNAT FAMILY, PUTATIVE (AFU_ORTHOLOGUE AFUA_3G00765)-RELATED-RELATED"/>
    <property type="match status" value="1"/>
</dbReference>
<reference evidence="5" key="1">
    <citation type="journal article" date="2022" name="Front. Microbiol.">
        <title>Mirubactin C rescues the lethal effect of cell wall biosynthesis mutations in Bacillus subtilis.</title>
        <authorList>
            <person name="Kepplinger B."/>
            <person name="Wen X."/>
            <person name="Tyler A.R."/>
            <person name="Kim B.Y."/>
            <person name="Brown J."/>
            <person name="Banks P."/>
            <person name="Dashti Y."/>
            <person name="Mackenzie E.S."/>
            <person name="Wills C."/>
            <person name="Kawai Y."/>
            <person name="Waldron K.J."/>
            <person name="Allenby N.E.E."/>
            <person name="Wu L.J."/>
            <person name="Hall M.J."/>
            <person name="Errington J."/>
        </authorList>
    </citation>
    <scope>NUCLEOTIDE SEQUENCE</scope>
    <source>
        <strain evidence="5">MDA8-470</strain>
    </source>
</reference>
<evidence type="ECO:0000256" key="1">
    <source>
        <dbReference type="ARBA" id="ARBA00022679"/>
    </source>
</evidence>
<keyword evidence="2" id="KW-0012">Acyltransferase</keyword>
<dbReference type="RefSeq" id="WP_265544144.1">
    <property type="nucleotide sequence ID" value="NZ_CP098740.1"/>
</dbReference>
<evidence type="ECO:0000313" key="6">
    <source>
        <dbReference type="Proteomes" id="UP001164963"/>
    </source>
</evidence>
<protein>
    <submittedName>
        <fullName evidence="5">GNAT family N-acetyltransferase</fullName>
    </submittedName>
</protein>
<organism evidence="5 6">
    <name type="scientific">Streptomyces drozdowiczii</name>
    <dbReference type="NCBI Taxonomy" id="202862"/>
    <lineage>
        <taxon>Bacteria</taxon>
        <taxon>Bacillati</taxon>
        <taxon>Actinomycetota</taxon>
        <taxon>Actinomycetes</taxon>
        <taxon>Kitasatosporales</taxon>
        <taxon>Streptomycetaceae</taxon>
        <taxon>Streptomyces</taxon>
    </lineage>
</organism>
<evidence type="ECO:0000313" key="5">
    <source>
        <dbReference type="EMBL" id="UZK56056.1"/>
    </source>
</evidence>
<dbReference type="Proteomes" id="UP001164963">
    <property type="component" value="Chromosome"/>
</dbReference>
<dbReference type="SUPFAM" id="SSF55729">
    <property type="entry name" value="Acyl-CoA N-acyltransferases (Nat)"/>
    <property type="match status" value="1"/>
</dbReference>
<dbReference type="InterPro" id="IPR000182">
    <property type="entry name" value="GNAT_dom"/>
</dbReference>
<evidence type="ECO:0000256" key="3">
    <source>
        <dbReference type="ARBA" id="ARBA00038502"/>
    </source>
</evidence>